<gene>
    <name evidence="3" type="ORF">DET61_108119</name>
</gene>
<evidence type="ECO:0008006" key="5">
    <source>
        <dbReference type="Google" id="ProtNLM"/>
    </source>
</evidence>
<keyword evidence="2" id="KW-1133">Transmembrane helix</keyword>
<keyword evidence="2" id="KW-0472">Membrane</keyword>
<accession>A0A368XIC1</accession>
<sequence length="213" mass="23368">MTTTTADSLSHSDGPSPAQVRRGRRTAMLLFAVGFGPMLVATVMFYTGWLNPTGQSNQGQLVQPPVPVAELNLQTAAGNPLQARFGVDVADPKWLMLVASERCAEDCEQLLYLARQVNVALGKNAPRVGRAAYLGTVPADLERRWSDEYQLMERLQPAAGKTPAWPAGINPEQQPRILLVDPFGNVMMHYGREHTGKQLLKDLKHLLKLSQIG</sequence>
<reference evidence="3 4" key="1">
    <citation type="submission" date="2018-07" db="EMBL/GenBank/DDBJ databases">
        <title>Freshwater and sediment microbial communities from various areas in North America, analyzing microbe dynamics in response to fracking.</title>
        <authorList>
            <person name="Lamendella R."/>
        </authorList>
    </citation>
    <scope>NUCLEOTIDE SEQUENCE [LARGE SCALE GENOMIC DNA]</scope>
    <source>
        <strain evidence="3 4">105B</strain>
    </source>
</reference>
<evidence type="ECO:0000313" key="4">
    <source>
        <dbReference type="Proteomes" id="UP000253647"/>
    </source>
</evidence>
<dbReference type="AlphaFoldDB" id="A0A368XIC1"/>
<feature type="compositionally biased region" description="Polar residues" evidence="1">
    <location>
        <begin position="1"/>
        <end position="13"/>
    </location>
</feature>
<keyword evidence="2" id="KW-0812">Transmembrane</keyword>
<dbReference type="OMA" id="YFMRQIR"/>
<evidence type="ECO:0000256" key="1">
    <source>
        <dbReference type="SAM" id="MobiDB-lite"/>
    </source>
</evidence>
<dbReference type="RefSeq" id="WP_011783648.1">
    <property type="nucleotide sequence ID" value="NZ_CAJXYA010000051.1"/>
</dbReference>
<dbReference type="GeneID" id="31819593"/>
<evidence type="ECO:0000256" key="2">
    <source>
        <dbReference type="SAM" id="Phobius"/>
    </source>
</evidence>
<dbReference type="Proteomes" id="UP000253647">
    <property type="component" value="Unassembled WGS sequence"/>
</dbReference>
<feature type="region of interest" description="Disordered" evidence="1">
    <location>
        <begin position="1"/>
        <end position="20"/>
    </location>
</feature>
<comment type="caution">
    <text evidence="3">The sequence shown here is derived from an EMBL/GenBank/DDBJ whole genome shotgun (WGS) entry which is preliminary data.</text>
</comment>
<proteinExistence type="predicted"/>
<evidence type="ECO:0000313" key="3">
    <source>
        <dbReference type="EMBL" id="RCW67762.1"/>
    </source>
</evidence>
<feature type="transmembrane region" description="Helical" evidence="2">
    <location>
        <begin position="27"/>
        <end position="49"/>
    </location>
</feature>
<dbReference type="EMBL" id="QPJI01000008">
    <property type="protein sequence ID" value="RCW67762.1"/>
    <property type="molecule type" value="Genomic_DNA"/>
</dbReference>
<protein>
    <recommendedName>
        <fullName evidence="5">Transmembrane protein</fullName>
    </recommendedName>
</protein>
<organism evidence="3 4">
    <name type="scientific">Marinobacter nauticus</name>
    <name type="common">Marinobacter hydrocarbonoclasticus</name>
    <name type="synonym">Marinobacter aquaeolei</name>
    <dbReference type="NCBI Taxonomy" id="2743"/>
    <lineage>
        <taxon>Bacteria</taxon>
        <taxon>Pseudomonadati</taxon>
        <taxon>Pseudomonadota</taxon>
        <taxon>Gammaproteobacteria</taxon>
        <taxon>Pseudomonadales</taxon>
        <taxon>Marinobacteraceae</taxon>
        <taxon>Marinobacter</taxon>
    </lineage>
</organism>
<name>A0A368XIC1_MARNT</name>